<dbReference type="Proteomes" id="UP000076408">
    <property type="component" value="Unassembled WGS sequence"/>
</dbReference>
<evidence type="ECO:0000256" key="6">
    <source>
        <dbReference type="ARBA" id="ARBA00022729"/>
    </source>
</evidence>
<reference evidence="11" key="1">
    <citation type="journal article" date="2014" name="Genome Biol.">
        <title>Genome analysis of a major urban malaria vector mosquito, Anopheles stephensi.</title>
        <authorList>
            <person name="Jiang X."/>
            <person name="Peery A."/>
            <person name="Hall A.B."/>
            <person name="Sharma A."/>
            <person name="Chen X.G."/>
            <person name="Waterhouse R.M."/>
            <person name="Komissarov A."/>
            <person name="Riehle M.M."/>
            <person name="Shouche Y."/>
            <person name="Sharakhova M.V."/>
            <person name="Lawson D."/>
            <person name="Pakpour N."/>
            <person name="Arensburger P."/>
            <person name="Davidson V.L."/>
            <person name="Eiglmeier K."/>
            <person name="Emrich S."/>
            <person name="George P."/>
            <person name="Kennedy R.C."/>
            <person name="Mane S.P."/>
            <person name="Maslen G."/>
            <person name="Oringanje C."/>
            <person name="Qi Y."/>
            <person name="Settlage R."/>
            <person name="Tojo M."/>
            <person name="Tubio J.M."/>
            <person name="Unger M.F."/>
            <person name="Wang B."/>
            <person name="Vernick K.D."/>
            <person name="Ribeiro J.M."/>
            <person name="James A.A."/>
            <person name="Michel K."/>
            <person name="Riehle M.A."/>
            <person name="Luckhart S."/>
            <person name="Sharakhov I.V."/>
            <person name="Tu Z."/>
        </authorList>
    </citation>
    <scope>NUCLEOTIDE SEQUENCE [LARGE SCALE GENOMIC DNA]</scope>
    <source>
        <strain evidence="11">Indian</strain>
    </source>
</reference>
<dbReference type="AlphaFoldDB" id="A0A182XY86"/>
<evidence type="ECO:0000256" key="5">
    <source>
        <dbReference type="ARBA" id="ARBA00022588"/>
    </source>
</evidence>
<dbReference type="OMA" id="APRWKFG"/>
<evidence type="ECO:0000256" key="2">
    <source>
        <dbReference type="ARBA" id="ARBA00010680"/>
    </source>
</evidence>
<evidence type="ECO:0000256" key="8">
    <source>
        <dbReference type="ARBA" id="ARBA00023022"/>
    </source>
</evidence>
<dbReference type="VEuPathDB" id="VectorBase:ASTE007108"/>
<evidence type="ECO:0000313" key="10">
    <source>
        <dbReference type="EnsemblMetazoa" id="ASTEI01171-PA"/>
    </source>
</evidence>
<protein>
    <submittedName>
        <fullName evidence="10">Uncharacterized protein</fullName>
    </submittedName>
</protein>
<comment type="subcellular location">
    <subcellularLocation>
        <location evidence="1 9">Secreted</location>
    </subcellularLocation>
</comment>
<dbReference type="GO" id="GO:0050829">
    <property type="term" value="P:defense response to Gram-negative bacterium"/>
    <property type="evidence" value="ECO:0007669"/>
    <property type="project" value="TreeGrafter"/>
</dbReference>
<keyword evidence="5 9" id="KW-0399">Innate immunity</keyword>
<organism evidence="10 11">
    <name type="scientific">Anopheles stephensi</name>
    <name type="common">Indo-Pakistan malaria mosquito</name>
    <dbReference type="NCBI Taxonomy" id="30069"/>
    <lineage>
        <taxon>Eukaryota</taxon>
        <taxon>Metazoa</taxon>
        <taxon>Ecdysozoa</taxon>
        <taxon>Arthropoda</taxon>
        <taxon>Hexapoda</taxon>
        <taxon>Insecta</taxon>
        <taxon>Pterygota</taxon>
        <taxon>Neoptera</taxon>
        <taxon>Endopterygota</taxon>
        <taxon>Diptera</taxon>
        <taxon>Nematocera</taxon>
        <taxon>Culicoidea</taxon>
        <taxon>Culicidae</taxon>
        <taxon>Anophelinae</taxon>
        <taxon>Anopheles</taxon>
    </lineage>
</organism>
<dbReference type="GO" id="GO:0050830">
    <property type="term" value="P:defense response to Gram-positive bacterium"/>
    <property type="evidence" value="ECO:0007669"/>
    <property type="project" value="UniProtKB-ARBA"/>
</dbReference>
<dbReference type="Pfam" id="PF00272">
    <property type="entry name" value="Cecropin"/>
    <property type="match status" value="1"/>
</dbReference>
<keyword evidence="6" id="KW-0732">Signal</keyword>
<evidence type="ECO:0000256" key="3">
    <source>
        <dbReference type="ARBA" id="ARBA00022525"/>
    </source>
</evidence>
<sequence length="74" mass="8174">MYPPKRNHNTTPAKMNFTKLFILVAIAVLVIVGVQPVDGAPRWKFGKRLEKLGRNVFRAAKKALPVVAGYKALG</sequence>
<keyword evidence="3" id="KW-0964">Secreted</keyword>
<proteinExistence type="inferred from homology"/>
<evidence type="ECO:0000256" key="1">
    <source>
        <dbReference type="ARBA" id="ARBA00004613"/>
    </source>
</evidence>
<dbReference type="PROSITE" id="PS00268">
    <property type="entry name" value="CECROPIN"/>
    <property type="match status" value="1"/>
</dbReference>
<evidence type="ECO:0000256" key="7">
    <source>
        <dbReference type="ARBA" id="ARBA00022859"/>
    </source>
</evidence>
<evidence type="ECO:0000313" key="11">
    <source>
        <dbReference type="Proteomes" id="UP000076408"/>
    </source>
</evidence>
<dbReference type="GO" id="GO:0045087">
    <property type="term" value="P:innate immune response"/>
    <property type="evidence" value="ECO:0007669"/>
    <property type="project" value="UniProtKB-KW"/>
</dbReference>
<comment type="similarity">
    <text evidence="2 9">Belongs to the cecropin family.</text>
</comment>
<dbReference type="VEuPathDB" id="VectorBase:ASTEI01171"/>
<keyword evidence="4 9" id="KW-0929">Antimicrobial</keyword>
<accession>A0A182XY86</accession>
<dbReference type="STRING" id="30069.A0A182XY86"/>
<keyword evidence="11" id="KW-1185">Reference proteome</keyword>
<reference evidence="10" key="2">
    <citation type="submission" date="2020-05" db="UniProtKB">
        <authorList>
            <consortium name="EnsemblMetazoa"/>
        </authorList>
    </citation>
    <scope>IDENTIFICATION</scope>
    <source>
        <strain evidence="10">Indian</strain>
    </source>
</reference>
<dbReference type="InterPro" id="IPR020400">
    <property type="entry name" value="CecC/Srx/CECD"/>
</dbReference>
<dbReference type="InterPro" id="IPR000875">
    <property type="entry name" value="CecC-like"/>
</dbReference>
<dbReference type="PANTHER" id="PTHR38329">
    <property type="entry name" value="CECROPIN-A1-RELATED"/>
    <property type="match status" value="1"/>
</dbReference>
<keyword evidence="8 9" id="KW-0044">Antibiotic</keyword>
<evidence type="ECO:0000256" key="9">
    <source>
        <dbReference type="RuleBase" id="RU003948"/>
    </source>
</evidence>
<name>A0A182XY86_ANOST</name>
<dbReference type="PANTHER" id="PTHR38329:SF1">
    <property type="entry name" value="CECROPIN-A1-RELATED"/>
    <property type="match status" value="1"/>
</dbReference>
<keyword evidence="7 9" id="KW-0391">Immunity</keyword>
<dbReference type="EnsemblMetazoa" id="ASTEI01171-RA">
    <property type="protein sequence ID" value="ASTEI01171-PA"/>
    <property type="gene ID" value="ASTEI01171"/>
</dbReference>
<dbReference type="VEuPathDB" id="VectorBase:ASTEI20_035066"/>
<evidence type="ECO:0000256" key="4">
    <source>
        <dbReference type="ARBA" id="ARBA00022529"/>
    </source>
</evidence>
<dbReference type="GO" id="GO:0019731">
    <property type="term" value="P:antibacterial humoral response"/>
    <property type="evidence" value="ECO:0007669"/>
    <property type="project" value="InterPro"/>
</dbReference>
<dbReference type="GO" id="GO:0005615">
    <property type="term" value="C:extracellular space"/>
    <property type="evidence" value="ECO:0007669"/>
    <property type="project" value="TreeGrafter"/>
</dbReference>